<feature type="domain" description="Cadherin-like beta-sandwich-like" evidence="2">
    <location>
        <begin position="105"/>
        <end position="192"/>
    </location>
</feature>
<gene>
    <name evidence="3" type="ORF">MNOR_LOCUS17551</name>
</gene>
<evidence type="ECO:0000313" key="4">
    <source>
        <dbReference type="Proteomes" id="UP001497623"/>
    </source>
</evidence>
<comment type="caution">
    <text evidence="3">The sequence shown here is derived from an EMBL/GenBank/DDBJ whole genome shotgun (WGS) entry which is preliminary data.</text>
</comment>
<dbReference type="AlphaFoldDB" id="A0AAV2QXR5"/>
<evidence type="ECO:0000256" key="1">
    <source>
        <dbReference type="SAM" id="MobiDB-lite"/>
    </source>
</evidence>
<feature type="non-terminal residue" evidence="3">
    <location>
        <position position="1"/>
    </location>
</feature>
<accession>A0AAV2QXR5</accession>
<dbReference type="EMBL" id="CAXKWB010012121">
    <property type="protein sequence ID" value="CAL4103397.1"/>
    <property type="molecule type" value="Genomic_DNA"/>
</dbReference>
<feature type="region of interest" description="Disordered" evidence="1">
    <location>
        <begin position="226"/>
        <end position="247"/>
    </location>
</feature>
<proteinExistence type="predicted"/>
<keyword evidence="4" id="KW-1185">Reference proteome</keyword>
<sequence>QIINDLYQAVTSNTSVAFAQAGYLFRESWRHVTRDIHNVLTALEAHQHVLPPQISPMLNGLVPSKYERFHSIWLEQQQQQQQGDGKRCMEDPATAPYLQRLELIPSLSLTPTFTPLVTNYWAEVDYHLITLQVAGIALNCHAEARLDDKYGPSVLVNTTLGLGDNRVSLSVVDIGHSEPWTLNTYTIHIRRRPPSVPSPPITHQQHQVCHLKQECDLQISSREPCGLQKEPSKSSWTAMQNHRRILP</sequence>
<protein>
    <recommendedName>
        <fullName evidence="2">Cadherin-like beta-sandwich-like domain-containing protein</fullName>
    </recommendedName>
</protein>
<dbReference type="InterPro" id="IPR025883">
    <property type="entry name" value="Cadherin-like_domain"/>
</dbReference>
<organism evidence="3 4">
    <name type="scientific">Meganyctiphanes norvegica</name>
    <name type="common">Northern krill</name>
    <name type="synonym">Thysanopoda norvegica</name>
    <dbReference type="NCBI Taxonomy" id="48144"/>
    <lineage>
        <taxon>Eukaryota</taxon>
        <taxon>Metazoa</taxon>
        <taxon>Ecdysozoa</taxon>
        <taxon>Arthropoda</taxon>
        <taxon>Crustacea</taxon>
        <taxon>Multicrustacea</taxon>
        <taxon>Malacostraca</taxon>
        <taxon>Eumalacostraca</taxon>
        <taxon>Eucarida</taxon>
        <taxon>Euphausiacea</taxon>
        <taxon>Euphausiidae</taxon>
        <taxon>Meganyctiphanes</taxon>
    </lineage>
</organism>
<evidence type="ECO:0000259" key="2">
    <source>
        <dbReference type="Pfam" id="PF12733"/>
    </source>
</evidence>
<dbReference type="Pfam" id="PF12733">
    <property type="entry name" value="Cadherin-like"/>
    <property type="match status" value="1"/>
</dbReference>
<evidence type="ECO:0000313" key="3">
    <source>
        <dbReference type="EMBL" id="CAL4103397.1"/>
    </source>
</evidence>
<dbReference type="Proteomes" id="UP001497623">
    <property type="component" value="Unassembled WGS sequence"/>
</dbReference>
<dbReference type="PANTHER" id="PTHR14776:SF1">
    <property type="entry name" value="CADHERIN-LIKE AND PC-ESTERASE DOMAIN-CONTAINING PROTEIN 1"/>
    <property type="match status" value="1"/>
</dbReference>
<feature type="non-terminal residue" evidence="3">
    <location>
        <position position="247"/>
    </location>
</feature>
<reference evidence="3 4" key="1">
    <citation type="submission" date="2024-05" db="EMBL/GenBank/DDBJ databases">
        <authorList>
            <person name="Wallberg A."/>
        </authorList>
    </citation>
    <scope>NUCLEOTIDE SEQUENCE [LARGE SCALE GENOMIC DNA]</scope>
</reference>
<dbReference type="PANTHER" id="PTHR14776">
    <property type="entry name" value="CADHERIN-LIKE AND PC-ESTERASE DOMAIN-CONTAINING PROTEIN 1"/>
    <property type="match status" value="1"/>
</dbReference>
<name>A0AAV2QXR5_MEGNR</name>